<protein>
    <submittedName>
        <fullName evidence="14">TonB-dependent receptor</fullName>
    </submittedName>
</protein>
<dbReference type="GO" id="GO:0015344">
    <property type="term" value="F:siderophore uptake transmembrane transporter activity"/>
    <property type="evidence" value="ECO:0007669"/>
    <property type="project" value="TreeGrafter"/>
</dbReference>
<keyword evidence="3 10" id="KW-1134">Transmembrane beta strand</keyword>
<dbReference type="PANTHER" id="PTHR30069:SF29">
    <property type="entry name" value="HEMOGLOBIN AND HEMOGLOBIN-HAPTOGLOBIN-BINDING PROTEIN 1-RELATED"/>
    <property type="match status" value="1"/>
</dbReference>
<keyword evidence="9 10" id="KW-0998">Cell outer membrane</keyword>
<organism evidence="14 15">
    <name type="scientific">Maribellus luteus</name>
    <dbReference type="NCBI Taxonomy" id="2305463"/>
    <lineage>
        <taxon>Bacteria</taxon>
        <taxon>Pseudomonadati</taxon>
        <taxon>Bacteroidota</taxon>
        <taxon>Bacteroidia</taxon>
        <taxon>Marinilabiliales</taxon>
        <taxon>Prolixibacteraceae</taxon>
        <taxon>Maribellus</taxon>
    </lineage>
</organism>
<keyword evidence="4 10" id="KW-0812">Transmembrane</keyword>
<evidence type="ECO:0000256" key="2">
    <source>
        <dbReference type="ARBA" id="ARBA00022448"/>
    </source>
</evidence>
<dbReference type="InterPro" id="IPR000531">
    <property type="entry name" value="Beta-barrel_TonB"/>
</dbReference>
<dbReference type="InterPro" id="IPR008969">
    <property type="entry name" value="CarboxyPept-like_regulatory"/>
</dbReference>
<evidence type="ECO:0000259" key="13">
    <source>
        <dbReference type="Pfam" id="PF07715"/>
    </source>
</evidence>
<evidence type="ECO:0000256" key="4">
    <source>
        <dbReference type="ARBA" id="ARBA00022692"/>
    </source>
</evidence>
<comment type="subcellular location">
    <subcellularLocation>
        <location evidence="1 10">Cell outer membrane</location>
        <topology evidence="1 10">Multi-pass membrane protein</topology>
    </subcellularLocation>
</comment>
<dbReference type="InterPro" id="IPR037066">
    <property type="entry name" value="Plug_dom_sf"/>
</dbReference>
<dbReference type="Gene3D" id="2.60.40.1120">
    <property type="entry name" value="Carboxypeptidase-like, regulatory domain"/>
    <property type="match status" value="1"/>
</dbReference>
<evidence type="ECO:0000256" key="8">
    <source>
        <dbReference type="ARBA" id="ARBA00023170"/>
    </source>
</evidence>
<evidence type="ECO:0000256" key="5">
    <source>
        <dbReference type="ARBA" id="ARBA00022729"/>
    </source>
</evidence>
<keyword evidence="15" id="KW-1185">Reference proteome</keyword>
<dbReference type="InterPro" id="IPR036942">
    <property type="entry name" value="Beta-barrel_TonB_sf"/>
</dbReference>
<dbReference type="InterPro" id="IPR039426">
    <property type="entry name" value="TonB-dep_rcpt-like"/>
</dbReference>
<dbReference type="OrthoDB" id="9764669at2"/>
<dbReference type="Pfam" id="PF07715">
    <property type="entry name" value="Plug"/>
    <property type="match status" value="1"/>
</dbReference>
<feature type="domain" description="TonB-dependent receptor plug" evidence="13">
    <location>
        <begin position="132"/>
        <end position="237"/>
    </location>
</feature>
<name>A0A399T4V0_9BACT</name>
<dbReference type="GO" id="GO:0009279">
    <property type="term" value="C:cell outer membrane"/>
    <property type="evidence" value="ECO:0007669"/>
    <property type="project" value="UniProtKB-SubCell"/>
</dbReference>
<dbReference type="Pfam" id="PF13715">
    <property type="entry name" value="CarbopepD_reg_2"/>
    <property type="match status" value="1"/>
</dbReference>
<keyword evidence="2 10" id="KW-0813">Transport</keyword>
<gene>
    <name evidence="14" type="ORF">D1614_02650</name>
</gene>
<keyword evidence="5" id="KW-0732">Signal</keyword>
<comment type="similarity">
    <text evidence="10 11">Belongs to the TonB-dependent receptor family.</text>
</comment>
<dbReference type="Proteomes" id="UP000265926">
    <property type="component" value="Unassembled WGS sequence"/>
</dbReference>
<dbReference type="AlphaFoldDB" id="A0A399T4V0"/>
<comment type="caution">
    <text evidence="14">The sequence shown here is derived from an EMBL/GenBank/DDBJ whole genome shotgun (WGS) entry which is preliminary data.</text>
</comment>
<accession>A0A399T4V0</accession>
<dbReference type="SUPFAM" id="SSF56935">
    <property type="entry name" value="Porins"/>
    <property type="match status" value="1"/>
</dbReference>
<feature type="domain" description="TonB-dependent receptor-like beta-barrel" evidence="12">
    <location>
        <begin position="287"/>
        <end position="736"/>
    </location>
</feature>
<evidence type="ECO:0000256" key="10">
    <source>
        <dbReference type="PROSITE-ProRule" id="PRU01360"/>
    </source>
</evidence>
<keyword evidence="8 14" id="KW-0675">Receptor</keyword>
<reference evidence="14 15" key="1">
    <citation type="submission" date="2018-08" db="EMBL/GenBank/DDBJ databases">
        <title>Pallidiluteibacterium maritimus gen. nov., sp. nov., isolated from coastal sediment.</title>
        <authorList>
            <person name="Zhou L.Y."/>
        </authorList>
    </citation>
    <scope>NUCLEOTIDE SEQUENCE [LARGE SCALE GENOMIC DNA]</scope>
    <source>
        <strain evidence="14 15">XSD2</strain>
    </source>
</reference>
<evidence type="ECO:0000256" key="6">
    <source>
        <dbReference type="ARBA" id="ARBA00023077"/>
    </source>
</evidence>
<dbReference type="Gene3D" id="2.40.170.20">
    <property type="entry name" value="TonB-dependent receptor, beta-barrel domain"/>
    <property type="match status" value="1"/>
</dbReference>
<dbReference type="PROSITE" id="PS52016">
    <property type="entry name" value="TONB_DEPENDENT_REC_3"/>
    <property type="match status" value="1"/>
</dbReference>
<dbReference type="GO" id="GO:0044718">
    <property type="term" value="P:siderophore transmembrane transport"/>
    <property type="evidence" value="ECO:0007669"/>
    <property type="project" value="TreeGrafter"/>
</dbReference>
<dbReference type="CDD" id="cd01347">
    <property type="entry name" value="ligand_gated_channel"/>
    <property type="match status" value="1"/>
</dbReference>
<dbReference type="Gene3D" id="2.170.130.10">
    <property type="entry name" value="TonB-dependent receptor, plug domain"/>
    <property type="match status" value="1"/>
</dbReference>
<dbReference type="Pfam" id="PF00593">
    <property type="entry name" value="TonB_dep_Rec_b-barrel"/>
    <property type="match status" value="1"/>
</dbReference>
<evidence type="ECO:0000256" key="3">
    <source>
        <dbReference type="ARBA" id="ARBA00022452"/>
    </source>
</evidence>
<evidence type="ECO:0000256" key="1">
    <source>
        <dbReference type="ARBA" id="ARBA00004571"/>
    </source>
</evidence>
<dbReference type="InterPro" id="IPR012910">
    <property type="entry name" value="Plug_dom"/>
</dbReference>
<evidence type="ECO:0000256" key="11">
    <source>
        <dbReference type="RuleBase" id="RU003357"/>
    </source>
</evidence>
<keyword evidence="7 10" id="KW-0472">Membrane</keyword>
<evidence type="ECO:0000313" key="15">
    <source>
        <dbReference type="Proteomes" id="UP000265926"/>
    </source>
</evidence>
<evidence type="ECO:0000256" key="9">
    <source>
        <dbReference type="ARBA" id="ARBA00023237"/>
    </source>
</evidence>
<dbReference type="EMBL" id="QWGR01000001">
    <property type="protein sequence ID" value="RIJ50838.1"/>
    <property type="molecule type" value="Genomic_DNA"/>
</dbReference>
<proteinExistence type="inferred from homology"/>
<dbReference type="SUPFAM" id="SSF49464">
    <property type="entry name" value="Carboxypeptidase regulatory domain-like"/>
    <property type="match status" value="1"/>
</dbReference>
<dbReference type="PANTHER" id="PTHR30069">
    <property type="entry name" value="TONB-DEPENDENT OUTER MEMBRANE RECEPTOR"/>
    <property type="match status" value="1"/>
</dbReference>
<keyword evidence="6 11" id="KW-0798">TonB box</keyword>
<sequence length="763" mass="85158">MKTDLRTGKSKIKMKKIFLTILAAFSTMQLFSQVIEGSIVNAETNKPLAHVNVLVKNSAQGTVSDSGGLFLLSLPEKQNARLLISCVGFETQEVEVDRDENKRLSIQLRPASIQLNKSIVVTATGNERLSFQTPDAVSVITGQELKNNAPRSMAEALIGATGVWMQKTNHGGGSPFVRGLTGNQTLLLIDGIRLNNAIFRYGPNQYFNTIDVFSVDRVEVIRGKGSVMYGSDALGGVINVLTRTPQYTSGQSCFGSRGQLKYMNKGMEKSGLGEVLYETKNFAISGSANYKDFGDIYAGGSLNYERPSAYDENGFNLKAKARFSENWQITSALQYLRQNNVGRYDQVAQRGYLLYRYDPQIHRLAYVKVERYSENNWFRKVKLTLSNQLSDETRKKQKENSTIFTQESDLIKTNGILLECNSLIQKNWEAISGAEFYADKVESGKTTTDLATGSQTPSRGLYPDGSGMQNFGLFSQHSIKHKNLQLNFGGRFNTFQIRSSDNEFGEIKLKPNSLVGNISLQYFSSPTQQFIVSAHSAFRAPNINDISTFGSFDYGIEIPSSDLSPEKTFTVEGGYKKSAEQFSMAFTAFNTRLKDQIVRVESTYKGEEFIDGERVYKKANVAKSNIVGLEFESGFQLNRRLAIINNLTWLYGKDLENDEPMRRIPPLNGKLALQYSQAGIFGETELLFASPQDRLSSGDIDDHRIPEGGTPGWSILNFKTGYTWDKISVNVGLQNILNKAYRIHGSGVDGYGRSFWMSFQFKV</sequence>
<evidence type="ECO:0000256" key="7">
    <source>
        <dbReference type="ARBA" id="ARBA00023136"/>
    </source>
</evidence>
<evidence type="ECO:0000313" key="14">
    <source>
        <dbReference type="EMBL" id="RIJ50838.1"/>
    </source>
</evidence>
<evidence type="ECO:0000259" key="12">
    <source>
        <dbReference type="Pfam" id="PF00593"/>
    </source>
</evidence>